<keyword evidence="7" id="KW-0496">Mitochondrion</keyword>
<evidence type="ECO:0000256" key="7">
    <source>
        <dbReference type="ARBA" id="ARBA00023128"/>
    </source>
</evidence>
<sequence>MAESSALNTRDVTRDLFSASIGSVACCYTGQPFDTVKVRMQTNPAAFPSVMSTSSNILTNEGAAALWKGAVPTALGMIAENCSEFCLRPTLSSGTCFWLAGAIFSQSTTSAVAFGVNEALKRAFPDESKSDPTKRPDLLKPFLMGAITGCCSATVLLPSEVVKAKTQVVVGDVGASSSEVYRKMIKRQGLRSLLVGFDAQIMRDAPFYAFFFGTYELNCYLFRTYVPSMPEELNYFLSGGFAGMLGWTAAMPFDVPKTNVQASWDSRVVGSYFPELFRIMRERGPLALYTGLIPTVLRAFPANAALFLGVETGKKFFDQFILDTWLSSVKVTHIGSCSSSHPSSRAAKQAEHIIIDFRWEAAQGYGCGGLTMISSYVLAQGVQLSQETSGQAFIDPAKSATTMIKEK</sequence>
<keyword evidence="6" id="KW-1133">Transmembrane helix</keyword>
<feature type="repeat" description="Solcar" evidence="9">
    <location>
        <begin position="10"/>
        <end position="94"/>
    </location>
</feature>
<keyword evidence="4 9" id="KW-0812">Transmembrane</keyword>
<name>K0RKS9_THAOC</name>
<evidence type="ECO:0000256" key="10">
    <source>
        <dbReference type="RuleBase" id="RU000488"/>
    </source>
</evidence>
<dbReference type="SUPFAM" id="SSF103506">
    <property type="entry name" value="Mitochondrial carrier"/>
    <property type="match status" value="2"/>
</dbReference>
<proteinExistence type="inferred from homology"/>
<gene>
    <name evidence="11" type="ORF">THAOC_27763</name>
</gene>
<evidence type="ECO:0000256" key="6">
    <source>
        <dbReference type="ARBA" id="ARBA00022989"/>
    </source>
</evidence>
<dbReference type="Proteomes" id="UP000266841">
    <property type="component" value="Unassembled WGS sequence"/>
</dbReference>
<accession>K0RKS9</accession>
<evidence type="ECO:0000256" key="5">
    <source>
        <dbReference type="ARBA" id="ARBA00022737"/>
    </source>
</evidence>
<evidence type="ECO:0000256" key="3">
    <source>
        <dbReference type="ARBA" id="ARBA00022448"/>
    </source>
</evidence>
<dbReference type="PANTHER" id="PTHR45624">
    <property type="entry name" value="MITOCHONDRIAL BASIC AMINO ACIDS TRANSPORTER-RELATED"/>
    <property type="match status" value="1"/>
</dbReference>
<evidence type="ECO:0000313" key="12">
    <source>
        <dbReference type="Proteomes" id="UP000266841"/>
    </source>
</evidence>
<dbReference type="eggNOG" id="KOG0763">
    <property type="taxonomic scope" value="Eukaryota"/>
</dbReference>
<comment type="similarity">
    <text evidence="2 10">Belongs to the mitochondrial carrier (TC 2.A.29) family.</text>
</comment>
<reference evidence="11 12" key="1">
    <citation type="journal article" date="2012" name="Genome Biol.">
        <title>Genome and low-iron response of an oceanic diatom adapted to chronic iron limitation.</title>
        <authorList>
            <person name="Lommer M."/>
            <person name="Specht M."/>
            <person name="Roy A.S."/>
            <person name="Kraemer L."/>
            <person name="Andreson R."/>
            <person name="Gutowska M.A."/>
            <person name="Wolf J."/>
            <person name="Bergner S.V."/>
            <person name="Schilhabel M.B."/>
            <person name="Klostermeier U.C."/>
            <person name="Beiko R.G."/>
            <person name="Rosenstiel P."/>
            <person name="Hippler M."/>
            <person name="Laroche J."/>
        </authorList>
    </citation>
    <scope>NUCLEOTIDE SEQUENCE [LARGE SCALE GENOMIC DNA]</scope>
    <source>
        <strain evidence="11 12">CCMP1005</strain>
    </source>
</reference>
<dbReference type="PANTHER" id="PTHR45624:SF15">
    <property type="entry name" value="MITOCHONDRIAL ARGININE TRANSPORTER BAC1"/>
    <property type="match status" value="1"/>
</dbReference>
<evidence type="ECO:0000256" key="2">
    <source>
        <dbReference type="ARBA" id="ARBA00006375"/>
    </source>
</evidence>
<dbReference type="GO" id="GO:0031966">
    <property type="term" value="C:mitochondrial membrane"/>
    <property type="evidence" value="ECO:0007669"/>
    <property type="project" value="UniProtKB-SubCell"/>
</dbReference>
<comment type="subcellular location">
    <subcellularLocation>
        <location evidence="1">Mitochondrion membrane</location>
        <topology evidence="1">Multi-pass membrane protein</topology>
    </subcellularLocation>
</comment>
<feature type="repeat" description="Solcar" evidence="9">
    <location>
        <begin position="136"/>
        <end position="221"/>
    </location>
</feature>
<keyword evidence="5" id="KW-0677">Repeat</keyword>
<keyword evidence="3 10" id="KW-0813">Transport</keyword>
<dbReference type="Pfam" id="PF00153">
    <property type="entry name" value="Mito_carr"/>
    <property type="match status" value="3"/>
</dbReference>
<dbReference type="PROSITE" id="PS50920">
    <property type="entry name" value="SOLCAR"/>
    <property type="match status" value="3"/>
</dbReference>
<dbReference type="OrthoDB" id="14252at2759"/>
<dbReference type="AlphaFoldDB" id="K0RKS9"/>
<dbReference type="InterPro" id="IPR018108">
    <property type="entry name" value="MCP_transmembrane"/>
</dbReference>
<evidence type="ECO:0000256" key="4">
    <source>
        <dbReference type="ARBA" id="ARBA00022692"/>
    </source>
</evidence>
<dbReference type="GO" id="GO:1990575">
    <property type="term" value="P:mitochondrial L-ornithine transmembrane transport"/>
    <property type="evidence" value="ECO:0007669"/>
    <property type="project" value="TreeGrafter"/>
</dbReference>
<dbReference type="GO" id="GO:0000064">
    <property type="term" value="F:L-ornithine transmembrane transporter activity"/>
    <property type="evidence" value="ECO:0007669"/>
    <property type="project" value="TreeGrafter"/>
</dbReference>
<organism evidence="11 12">
    <name type="scientific">Thalassiosira oceanica</name>
    <name type="common">Marine diatom</name>
    <dbReference type="NCBI Taxonomy" id="159749"/>
    <lineage>
        <taxon>Eukaryota</taxon>
        <taxon>Sar</taxon>
        <taxon>Stramenopiles</taxon>
        <taxon>Ochrophyta</taxon>
        <taxon>Bacillariophyta</taxon>
        <taxon>Coscinodiscophyceae</taxon>
        <taxon>Thalassiosirophycidae</taxon>
        <taxon>Thalassiosirales</taxon>
        <taxon>Thalassiosiraceae</taxon>
        <taxon>Thalassiosira</taxon>
    </lineage>
</organism>
<keyword evidence="12" id="KW-1185">Reference proteome</keyword>
<dbReference type="EMBL" id="AGNL01038985">
    <property type="protein sequence ID" value="EJK52909.1"/>
    <property type="molecule type" value="Genomic_DNA"/>
</dbReference>
<keyword evidence="8 9" id="KW-0472">Membrane</keyword>
<evidence type="ECO:0008006" key="13">
    <source>
        <dbReference type="Google" id="ProtNLM"/>
    </source>
</evidence>
<evidence type="ECO:0000313" key="11">
    <source>
        <dbReference type="EMBL" id="EJK52909.1"/>
    </source>
</evidence>
<feature type="repeat" description="Solcar" evidence="9">
    <location>
        <begin position="230"/>
        <end position="316"/>
    </location>
</feature>
<protein>
    <recommendedName>
        <fullName evidence="13">Mitochondrial carrier protein</fullName>
    </recommendedName>
</protein>
<comment type="caution">
    <text evidence="11">The sequence shown here is derived from an EMBL/GenBank/DDBJ whole genome shotgun (WGS) entry which is preliminary data.</text>
</comment>
<dbReference type="InterPro" id="IPR023395">
    <property type="entry name" value="MCP_dom_sf"/>
</dbReference>
<evidence type="ECO:0000256" key="1">
    <source>
        <dbReference type="ARBA" id="ARBA00004225"/>
    </source>
</evidence>
<evidence type="ECO:0000256" key="9">
    <source>
        <dbReference type="PROSITE-ProRule" id="PRU00282"/>
    </source>
</evidence>
<dbReference type="InterPro" id="IPR050567">
    <property type="entry name" value="Mitochondrial_Carrier"/>
</dbReference>
<evidence type="ECO:0000256" key="8">
    <source>
        <dbReference type="ARBA" id="ARBA00023136"/>
    </source>
</evidence>
<dbReference type="Gene3D" id="1.50.40.10">
    <property type="entry name" value="Mitochondrial carrier domain"/>
    <property type="match status" value="2"/>
</dbReference>